<sequence>MLNVTRETKATLAAQNGGRVLAWHNDKERGTLSVAVPGDRAKLTPTEARNLAAWLIDAAKAIETPDRSPLRTATLRTEERVSRW</sequence>
<reference evidence="1" key="1">
    <citation type="submission" date="2024-07" db="EMBL/GenBank/DDBJ databases">
        <authorList>
            <person name="Yu S.T."/>
        </authorList>
    </citation>
    <scope>NUCLEOTIDE SEQUENCE</scope>
    <source>
        <strain evidence="1">R08</strain>
    </source>
</reference>
<organism evidence="1">
    <name type="scientific">Streptomyces sp. R08</name>
    <dbReference type="NCBI Taxonomy" id="3238624"/>
    <lineage>
        <taxon>Bacteria</taxon>
        <taxon>Bacillati</taxon>
        <taxon>Actinomycetota</taxon>
        <taxon>Actinomycetes</taxon>
        <taxon>Kitasatosporales</taxon>
        <taxon>Streptomycetaceae</taxon>
        <taxon>Streptomyces</taxon>
    </lineage>
</organism>
<protein>
    <submittedName>
        <fullName evidence="1">Uncharacterized protein</fullName>
    </submittedName>
</protein>
<gene>
    <name evidence="1" type="ORF">AB5J58_24495</name>
</gene>
<proteinExistence type="predicted"/>
<name>A0AB39ME95_9ACTN</name>
<dbReference type="RefSeq" id="WP_319359905.1">
    <property type="nucleotide sequence ID" value="NZ_CP163431.1"/>
</dbReference>
<accession>A0AB39ME95</accession>
<dbReference type="AlphaFoldDB" id="A0AB39ME95"/>
<evidence type="ECO:0000313" key="1">
    <source>
        <dbReference type="EMBL" id="XDQ03113.1"/>
    </source>
</evidence>
<dbReference type="EMBL" id="CP163431">
    <property type="protein sequence ID" value="XDQ03113.1"/>
    <property type="molecule type" value="Genomic_DNA"/>
</dbReference>